<evidence type="ECO:0000259" key="14">
    <source>
        <dbReference type="Pfam" id="PF02355"/>
    </source>
</evidence>
<comment type="subunit">
    <text evidence="12">Part of the essential Sec protein translocation apparatus which comprises SecA, SecYEG and auxiliary proteins SecDF-YajC and YidC.</text>
</comment>
<keyword evidence="8 13" id="KW-0472">Membrane</keyword>
<evidence type="ECO:0000256" key="7">
    <source>
        <dbReference type="ARBA" id="ARBA00023010"/>
    </source>
</evidence>
<evidence type="ECO:0000256" key="2">
    <source>
        <dbReference type="ARBA" id="ARBA00022448"/>
    </source>
</evidence>
<keyword evidence="4 13" id="KW-0812">Transmembrane</keyword>
<evidence type="ECO:0000256" key="12">
    <source>
        <dbReference type="ARBA" id="ARBA00065973"/>
    </source>
</evidence>
<dbReference type="OrthoDB" id="9805019at2"/>
<dbReference type="InterPro" id="IPR022813">
    <property type="entry name" value="SecD/SecF_arch_bac"/>
</dbReference>
<comment type="subcellular location">
    <subcellularLocation>
        <location evidence="1 13">Cell membrane</location>
        <topology evidence="1 13">Multi-pass membrane protein</topology>
    </subcellularLocation>
</comment>
<reference evidence="15 16" key="1">
    <citation type="submission" date="2016-10" db="EMBL/GenBank/DDBJ databases">
        <title>Genome sequence of a sulfur-reducing bacterium Desulfurobacterium indicum K6013.</title>
        <authorList>
            <person name="Cao J."/>
            <person name="Shao Z."/>
            <person name="Alain K."/>
            <person name="Jebbar M."/>
        </authorList>
    </citation>
    <scope>NUCLEOTIDE SEQUENCE [LARGE SCALE GENOMIC DNA]</scope>
    <source>
        <strain evidence="15 16">K6013</strain>
    </source>
</reference>
<evidence type="ECO:0000256" key="1">
    <source>
        <dbReference type="ARBA" id="ARBA00004651"/>
    </source>
</evidence>
<keyword evidence="2 13" id="KW-0813">Transport</keyword>
<evidence type="ECO:0000256" key="13">
    <source>
        <dbReference type="HAMAP-Rule" id="MF_01464"/>
    </source>
</evidence>
<dbReference type="GO" id="GO:0006605">
    <property type="term" value="P:protein targeting"/>
    <property type="evidence" value="ECO:0007669"/>
    <property type="project" value="UniProtKB-UniRule"/>
</dbReference>
<dbReference type="Pfam" id="PF02355">
    <property type="entry name" value="SecD_SecF_C"/>
    <property type="match status" value="1"/>
</dbReference>
<comment type="subunit">
    <text evidence="13">Forms a complex with SecD. Part of the essential Sec protein translocation apparatus which comprises SecA, SecYEG and auxiliary proteins SecDF. Other proteins may also be involved.</text>
</comment>
<keyword evidence="6 13" id="KW-1133">Transmembrane helix</keyword>
<dbReference type="GO" id="GO:0015450">
    <property type="term" value="F:protein-transporting ATPase activity"/>
    <property type="evidence" value="ECO:0007669"/>
    <property type="project" value="InterPro"/>
</dbReference>
<dbReference type="Gene3D" id="1.20.1640.10">
    <property type="entry name" value="Multidrug efflux transporter AcrB transmembrane domain"/>
    <property type="match status" value="1"/>
</dbReference>
<keyword evidence="7 13" id="KW-0811">Translocation</keyword>
<evidence type="ECO:0000313" key="15">
    <source>
        <dbReference type="EMBL" id="OMH41319.1"/>
    </source>
</evidence>
<evidence type="ECO:0000256" key="6">
    <source>
        <dbReference type="ARBA" id="ARBA00022989"/>
    </source>
</evidence>
<feature type="transmembrane region" description="Helical" evidence="13">
    <location>
        <begin position="260"/>
        <end position="284"/>
    </location>
</feature>
<gene>
    <name evidence="13" type="primary">secF</name>
    <name evidence="15" type="ORF">BLW93_00065</name>
</gene>
<protein>
    <recommendedName>
        <fullName evidence="13">Protein-export membrane protein SecF</fullName>
    </recommendedName>
</protein>
<comment type="similarity">
    <text evidence="13">Belongs to the SecD/SecF family. SecF subfamily.</text>
</comment>
<dbReference type="RefSeq" id="WP_076712069.1">
    <property type="nucleotide sequence ID" value="NZ_MOEN01000001.1"/>
</dbReference>
<name>A0A1R1MNJ3_9BACT</name>
<dbReference type="Proteomes" id="UP000187408">
    <property type="component" value="Unassembled WGS sequence"/>
</dbReference>
<comment type="similarity">
    <text evidence="11">In the N-terminal section; belongs to the SecD/SecF family. SecD subfamily.</text>
</comment>
<dbReference type="PANTHER" id="PTHR30081:SF8">
    <property type="entry name" value="PROTEIN TRANSLOCASE SUBUNIT SECF"/>
    <property type="match status" value="1"/>
</dbReference>
<feature type="transmembrane region" description="Helical" evidence="13">
    <location>
        <begin position="132"/>
        <end position="149"/>
    </location>
</feature>
<comment type="caution">
    <text evidence="15">The sequence shown here is derived from an EMBL/GenBank/DDBJ whole genome shotgun (WGS) entry which is preliminary data.</text>
</comment>
<dbReference type="InterPro" id="IPR055344">
    <property type="entry name" value="SecD_SecF_C_bact"/>
</dbReference>
<evidence type="ECO:0000256" key="8">
    <source>
        <dbReference type="ARBA" id="ARBA00023136"/>
    </source>
</evidence>
<dbReference type="GO" id="GO:0043952">
    <property type="term" value="P:protein transport by the Sec complex"/>
    <property type="evidence" value="ECO:0007669"/>
    <property type="project" value="UniProtKB-UniRule"/>
</dbReference>
<dbReference type="InterPro" id="IPR022646">
    <property type="entry name" value="SecD/SecF_CS"/>
</dbReference>
<evidence type="ECO:0000256" key="4">
    <source>
        <dbReference type="ARBA" id="ARBA00022692"/>
    </source>
</evidence>
<dbReference type="InterPro" id="IPR022645">
    <property type="entry name" value="SecD/SecF_bac"/>
</dbReference>
<dbReference type="FunFam" id="1.20.1640.10:FF:000024">
    <property type="entry name" value="Multifunctional fusion protein"/>
    <property type="match status" value="1"/>
</dbReference>
<dbReference type="NCBIfam" id="TIGR00966">
    <property type="entry name" value="transloc_SecF"/>
    <property type="match status" value="1"/>
</dbReference>
<dbReference type="HAMAP" id="MF_01464_B">
    <property type="entry name" value="SecF_B"/>
    <property type="match status" value="1"/>
</dbReference>
<evidence type="ECO:0000256" key="9">
    <source>
        <dbReference type="ARBA" id="ARBA00059018"/>
    </source>
</evidence>
<keyword evidence="5 13" id="KW-0653">Protein transport</keyword>
<evidence type="ECO:0000256" key="3">
    <source>
        <dbReference type="ARBA" id="ARBA00022475"/>
    </source>
</evidence>
<dbReference type="AlphaFoldDB" id="A0A1R1MNJ3"/>
<evidence type="ECO:0000313" key="16">
    <source>
        <dbReference type="Proteomes" id="UP000187408"/>
    </source>
</evidence>
<evidence type="ECO:0000256" key="11">
    <source>
        <dbReference type="ARBA" id="ARBA00061053"/>
    </source>
</evidence>
<comment type="function">
    <text evidence="9 13">Part of the Sec protein translocase complex. Interacts with the SecYEG preprotein conducting channel. SecDF uses the proton motive force (PMF) to complete protein translocation after the ATP-dependent function of SecA.</text>
</comment>
<feature type="transmembrane region" description="Helical" evidence="13">
    <location>
        <begin position="236"/>
        <end position="254"/>
    </location>
</feature>
<dbReference type="GO" id="GO:0065002">
    <property type="term" value="P:intracellular protein transmembrane transport"/>
    <property type="evidence" value="ECO:0007669"/>
    <property type="project" value="UniProtKB-UniRule"/>
</dbReference>
<dbReference type="SUPFAM" id="SSF82866">
    <property type="entry name" value="Multidrug efflux transporter AcrB transmembrane domain"/>
    <property type="match status" value="1"/>
</dbReference>
<dbReference type="PANTHER" id="PTHR30081">
    <property type="entry name" value="PROTEIN-EXPORT MEMBRANE PROTEIN SEC"/>
    <property type="match status" value="1"/>
</dbReference>
<evidence type="ECO:0000256" key="5">
    <source>
        <dbReference type="ARBA" id="ARBA00022927"/>
    </source>
</evidence>
<proteinExistence type="inferred from homology"/>
<dbReference type="InterPro" id="IPR005665">
    <property type="entry name" value="SecF_bac"/>
</dbReference>
<keyword evidence="16" id="KW-1185">Reference proteome</keyword>
<feature type="domain" description="Protein export membrane protein SecD/SecF C-terminal" evidence="14">
    <location>
        <begin position="103"/>
        <end position="287"/>
    </location>
</feature>
<keyword evidence="3 13" id="KW-1003">Cell membrane</keyword>
<dbReference type="Pfam" id="PF07549">
    <property type="entry name" value="Sec_GG"/>
    <property type="match status" value="1"/>
</dbReference>
<sequence length="293" mass="32943">MERQFDFIGKRYIAYAISLLLIIGTWAYGLYKGPRFGIDFTGGVLVQIKVEGNVNAEKLREIFKETDIGNGITVQQIQNANEYILKVPAASNVNRIVEEIKTTLMSKLKDKVQILRVEMIGPAVGKELKEKGLLAVLYSFIAILIYVAWRFEPVFAVTSVLALIHDALITVGFLMVTGREFNLPVVAAILTVIGYSINDTIVVFDRIRENMQIYKNSKPFEELVNESINQTLSRTIITSLTTFFVVLCLFLFGGSTINNFSFALLVGIITGTYSSIFIASSLVVDWYRIRKRK</sequence>
<organism evidence="15 16">
    <name type="scientific">Desulfurobacterium indicum</name>
    <dbReference type="NCBI Taxonomy" id="1914305"/>
    <lineage>
        <taxon>Bacteria</taxon>
        <taxon>Pseudomonadati</taxon>
        <taxon>Aquificota</taxon>
        <taxon>Aquificia</taxon>
        <taxon>Desulfurobacteriales</taxon>
        <taxon>Desulfurobacteriaceae</taxon>
        <taxon>Desulfurobacterium</taxon>
    </lineage>
</organism>
<dbReference type="InterPro" id="IPR048634">
    <property type="entry name" value="SecD_SecF_C"/>
</dbReference>
<dbReference type="STRING" id="1914305.BLW93_00065"/>
<accession>A0A1R1MNJ3</accession>
<feature type="transmembrane region" description="Helical" evidence="13">
    <location>
        <begin position="181"/>
        <end position="204"/>
    </location>
</feature>
<evidence type="ECO:0000256" key="10">
    <source>
        <dbReference type="ARBA" id="ARBA00060856"/>
    </source>
</evidence>
<feature type="transmembrane region" description="Helical" evidence="13">
    <location>
        <begin position="12"/>
        <end position="31"/>
    </location>
</feature>
<feature type="transmembrane region" description="Helical" evidence="13">
    <location>
        <begin position="154"/>
        <end position="175"/>
    </location>
</feature>
<dbReference type="GO" id="GO:0005886">
    <property type="term" value="C:plasma membrane"/>
    <property type="evidence" value="ECO:0007669"/>
    <property type="project" value="UniProtKB-SubCell"/>
</dbReference>
<dbReference type="PRINTS" id="PR01755">
    <property type="entry name" value="SECFTRNLCASE"/>
</dbReference>
<dbReference type="EMBL" id="MOEN01000001">
    <property type="protein sequence ID" value="OMH41319.1"/>
    <property type="molecule type" value="Genomic_DNA"/>
</dbReference>
<comment type="similarity">
    <text evidence="10">In the C-terminal section; belongs to the SecD/SecF family. SecF subfamily.</text>
</comment>
<dbReference type="NCBIfam" id="TIGR00916">
    <property type="entry name" value="2A0604s01"/>
    <property type="match status" value="1"/>
</dbReference>